<comment type="similarity">
    <text evidence="1 2">Belongs to the glycosyl hydrolase 31 family.</text>
</comment>
<dbReference type="InterPro" id="IPR025887">
    <property type="entry name" value="Glyco_hydro_31_N_dom"/>
</dbReference>
<dbReference type="KEGG" id="cdq:BOQ54_18360"/>
<evidence type="ECO:0000259" key="3">
    <source>
        <dbReference type="Pfam" id="PF01055"/>
    </source>
</evidence>
<protein>
    <recommendedName>
        <fullName evidence="8">Alpha-glucosidase</fullName>
    </recommendedName>
</protein>
<accession>A0AAC9P185</accession>
<reference evidence="6 7" key="1">
    <citation type="submission" date="2016-11" db="EMBL/GenBank/DDBJ databases">
        <title>Complete genome sequence of the aerobically denitrifying bacterium Chelatococcus daeguensis TAD1.</title>
        <authorList>
            <person name="Yang Y."/>
            <person name="Huang S."/>
            <person name="Lin E."/>
        </authorList>
    </citation>
    <scope>NUCLEOTIDE SEQUENCE [LARGE SCALE GENOMIC DNA]</scope>
    <source>
        <strain evidence="6 7">TAD1</strain>
        <plasmid evidence="7">ptad1</plasmid>
    </source>
</reference>
<dbReference type="Proteomes" id="UP000182703">
    <property type="component" value="Plasmid pTAD1"/>
</dbReference>
<dbReference type="Gene3D" id="3.20.20.80">
    <property type="entry name" value="Glycosidases"/>
    <property type="match status" value="1"/>
</dbReference>
<organism evidence="6 7">
    <name type="scientific">Chelatococcus daeguensis</name>
    <dbReference type="NCBI Taxonomy" id="444444"/>
    <lineage>
        <taxon>Bacteria</taxon>
        <taxon>Pseudomonadati</taxon>
        <taxon>Pseudomonadota</taxon>
        <taxon>Alphaproteobacteria</taxon>
        <taxon>Hyphomicrobiales</taxon>
        <taxon>Chelatococcaceae</taxon>
        <taxon>Chelatococcus</taxon>
    </lineage>
</organism>
<dbReference type="Pfam" id="PF21365">
    <property type="entry name" value="Glyco_hydro_31_3rd"/>
    <property type="match status" value="1"/>
</dbReference>
<keyword evidence="2" id="KW-0326">Glycosidase</keyword>
<evidence type="ECO:0000256" key="2">
    <source>
        <dbReference type="RuleBase" id="RU361185"/>
    </source>
</evidence>
<dbReference type="Pfam" id="PF13802">
    <property type="entry name" value="Gal_mutarotas_2"/>
    <property type="match status" value="1"/>
</dbReference>
<dbReference type="InterPro" id="IPR017853">
    <property type="entry name" value="GH"/>
</dbReference>
<dbReference type="SUPFAM" id="SSF74650">
    <property type="entry name" value="Galactose mutarotase-like"/>
    <property type="match status" value="1"/>
</dbReference>
<keyword evidence="6" id="KW-0614">Plasmid</keyword>
<evidence type="ECO:0000313" key="6">
    <source>
        <dbReference type="EMBL" id="APF39456.1"/>
    </source>
</evidence>
<dbReference type="EMBL" id="CP018096">
    <property type="protein sequence ID" value="APF39456.1"/>
    <property type="molecule type" value="Genomic_DNA"/>
</dbReference>
<dbReference type="PANTHER" id="PTHR22762">
    <property type="entry name" value="ALPHA-GLUCOSIDASE"/>
    <property type="match status" value="1"/>
</dbReference>
<keyword evidence="7" id="KW-1185">Reference proteome</keyword>
<dbReference type="Gene3D" id="2.60.40.1180">
    <property type="entry name" value="Golgi alpha-mannosidase II"/>
    <property type="match status" value="1"/>
</dbReference>
<dbReference type="PANTHER" id="PTHR22762:SF165">
    <property type="entry name" value="PUTATIVE (AFU_ORTHOLOGUE AFUA_1G06560)-RELATED"/>
    <property type="match status" value="1"/>
</dbReference>
<dbReference type="RefSeq" id="WP_071924695.1">
    <property type="nucleotide sequence ID" value="NZ_CP018096.1"/>
</dbReference>
<dbReference type="GO" id="GO:0005975">
    <property type="term" value="P:carbohydrate metabolic process"/>
    <property type="evidence" value="ECO:0007669"/>
    <property type="project" value="InterPro"/>
</dbReference>
<dbReference type="SUPFAM" id="SSF51011">
    <property type="entry name" value="Glycosyl hydrolase domain"/>
    <property type="match status" value="1"/>
</dbReference>
<feature type="domain" description="Glycoside hydrolase family 31 TIM barrel" evidence="3">
    <location>
        <begin position="270"/>
        <end position="599"/>
    </location>
</feature>
<evidence type="ECO:0000256" key="1">
    <source>
        <dbReference type="ARBA" id="ARBA00007806"/>
    </source>
</evidence>
<evidence type="ECO:0000259" key="5">
    <source>
        <dbReference type="Pfam" id="PF21365"/>
    </source>
</evidence>
<sequence>MLVLTGARLVSVDAGRVELALDSGYRAIIDLLDTHLARFLVLRPNGLRIDRTWSLSPELAGEAEEPDALTGRNRLSRSGFPGIAATIAEDEAAITVETAFYRILVQRAPLRLDWFFRQETDGAWRQVLADRPTSAYVFDRHGPRLAHYLVRRREERYYGFGEKSGDADKHGRRLRMGTIDAMGYDAERSDPLYKHIPFYATVRPDRGGDSVGLFYDNLARGAFDLGQEIDAYHGDYRSFEAEDGDLDLYVVFGPSLAEVTARFTALTGRTALPPRWSLAYSGSTMQYTDDADPPARFEEFLALLAEHGIPCRSFQLSSGYTMIGDKRYVFHWNRDKFPDPAGFARRLRTAGLEIAANIKPALLTDHPLFAEVEAFRGFVRDSEDAAKPHLTQFWGGTGAYLDFTNPRTSAWWSAKVKTSLLDNGIGSTWNDNNEFEIWDDKAGCDLAGAGTTIATLRPVQTNLMMRASHMAQTAHAPGKRPYLISRSGGPGMQRYVQTWTGDNRTAWKTLRYNLRMGHGLSISGLFNFGHDIGGFAGPKPEPELFVRWIEHGIFWPRFTIHSWNDDGSANEPWMYPQVLPLVRAALAFRERLTPLLYTLLWRAHREHVPLLQPTFFAFPHDPLTYEEDDSFLLGDDLLVAPVVDPGLTARTVYLPAVPEGWFDFHTGAWHPGGRRIEVAAPLGRCPLLVRGATILPLGPAPGEPATLALRLFSHHGGLRPRVVFDDDGESILDTANHVLLNCAMLPDGQVEVLRRGRHAPRWTHLRLEDHAGATLSERSMTDVRIVSETP</sequence>
<dbReference type="InterPro" id="IPR011013">
    <property type="entry name" value="Gal_mutarotase_sf_dom"/>
</dbReference>
<proteinExistence type="inferred from homology"/>
<feature type="domain" description="Glycosyl hydrolase family 31 C-terminal" evidence="5">
    <location>
        <begin position="608"/>
        <end position="695"/>
    </location>
</feature>
<keyword evidence="2" id="KW-0378">Hydrolase</keyword>
<feature type="domain" description="Glycoside hydrolase family 31 N-terminal" evidence="4">
    <location>
        <begin position="29"/>
        <end position="224"/>
    </location>
</feature>
<dbReference type="InterPro" id="IPR013780">
    <property type="entry name" value="Glyco_hydro_b"/>
</dbReference>
<dbReference type="InterPro" id="IPR000322">
    <property type="entry name" value="Glyco_hydro_31_TIM"/>
</dbReference>
<evidence type="ECO:0000313" key="7">
    <source>
        <dbReference type="Proteomes" id="UP000182703"/>
    </source>
</evidence>
<dbReference type="InterPro" id="IPR048395">
    <property type="entry name" value="Glyco_hydro_31_C"/>
</dbReference>
<dbReference type="CDD" id="cd06599">
    <property type="entry name" value="GH31_glycosidase_Aec37"/>
    <property type="match status" value="1"/>
</dbReference>
<dbReference type="GO" id="GO:0030246">
    <property type="term" value="F:carbohydrate binding"/>
    <property type="evidence" value="ECO:0007669"/>
    <property type="project" value="InterPro"/>
</dbReference>
<geneLocation type="plasmid" evidence="7">
    <name>ptad1</name>
</geneLocation>
<dbReference type="SUPFAM" id="SSF51445">
    <property type="entry name" value="(Trans)glycosidases"/>
    <property type="match status" value="1"/>
</dbReference>
<gene>
    <name evidence="6" type="ORF">BOQ54_18360</name>
</gene>
<evidence type="ECO:0000259" key="4">
    <source>
        <dbReference type="Pfam" id="PF13802"/>
    </source>
</evidence>
<dbReference type="CDD" id="cd14752">
    <property type="entry name" value="GH31_N"/>
    <property type="match status" value="1"/>
</dbReference>
<name>A0AAC9P185_9HYPH</name>
<dbReference type="Pfam" id="PF01055">
    <property type="entry name" value="Glyco_hydro_31_2nd"/>
    <property type="match status" value="1"/>
</dbReference>
<evidence type="ECO:0008006" key="8">
    <source>
        <dbReference type="Google" id="ProtNLM"/>
    </source>
</evidence>
<dbReference type="GO" id="GO:0004553">
    <property type="term" value="F:hydrolase activity, hydrolyzing O-glycosyl compounds"/>
    <property type="evidence" value="ECO:0007669"/>
    <property type="project" value="InterPro"/>
</dbReference>
<dbReference type="Gene3D" id="2.60.40.1760">
    <property type="entry name" value="glycosyl hydrolase (family 31)"/>
    <property type="match status" value="1"/>
</dbReference>
<dbReference type="AlphaFoldDB" id="A0AAC9P185"/>